<keyword evidence="4" id="KW-1185">Reference proteome</keyword>
<evidence type="ECO:0000313" key="3">
    <source>
        <dbReference type="EMBL" id="RAQ93973.1"/>
    </source>
</evidence>
<organism evidence="3 4">
    <name type="scientific">Thermogemmatispora tikiterensis</name>
    <dbReference type="NCBI Taxonomy" id="1825093"/>
    <lineage>
        <taxon>Bacteria</taxon>
        <taxon>Bacillati</taxon>
        <taxon>Chloroflexota</taxon>
        <taxon>Ktedonobacteria</taxon>
        <taxon>Thermogemmatisporales</taxon>
        <taxon>Thermogemmatisporaceae</taxon>
        <taxon>Thermogemmatispora</taxon>
    </lineage>
</organism>
<gene>
    <name evidence="3" type="ORF">A4R35_00415</name>
</gene>
<evidence type="ECO:0000259" key="2">
    <source>
        <dbReference type="Pfam" id="PF11795"/>
    </source>
</evidence>
<dbReference type="InterPro" id="IPR014544">
    <property type="entry name" value="UCP028408"/>
</dbReference>
<accession>A0A328VEK9</accession>
<dbReference type="Proteomes" id="UP000248706">
    <property type="component" value="Unassembled WGS sequence"/>
</dbReference>
<reference evidence="3 4" key="1">
    <citation type="submission" date="2016-08" db="EMBL/GenBank/DDBJ databases">
        <title>Analysis of Carbohydrate Active Enzymes in Thermogemmatispora T81 Reveals Carbohydrate Degradation Ability.</title>
        <authorList>
            <person name="Tomazini A."/>
            <person name="Lal S."/>
            <person name="Stott M."/>
            <person name="Henrissat B."/>
            <person name="Polikarpov I."/>
            <person name="Sparling R."/>
            <person name="Levin D.B."/>
        </authorList>
    </citation>
    <scope>NUCLEOTIDE SEQUENCE [LARGE SCALE GENOMIC DNA]</scope>
    <source>
        <strain evidence="3 4">T81</strain>
    </source>
</reference>
<evidence type="ECO:0008006" key="5">
    <source>
        <dbReference type="Google" id="ProtNLM"/>
    </source>
</evidence>
<dbReference type="InterPro" id="IPR024534">
    <property type="entry name" value="JetD_C"/>
</dbReference>
<comment type="caution">
    <text evidence="3">The sequence shown here is derived from an EMBL/GenBank/DDBJ whole genome shotgun (WGS) entry which is preliminary data.</text>
</comment>
<dbReference type="PIRSF" id="PIRSF028408">
    <property type="entry name" value="UCP028408"/>
    <property type="match status" value="1"/>
</dbReference>
<dbReference type="EMBL" id="MCIF01000002">
    <property type="protein sequence ID" value="RAQ93973.1"/>
    <property type="molecule type" value="Genomic_DNA"/>
</dbReference>
<sequence>MINYALVQERAHRLYRDFLSAWVEDKPFFPQSFSAGLPSQDYHELLHATQELITHSREVQGQGYRLEMRTVRLRHLGTQTIPTRIIIERADDLLWLTGKREEFEQFCADVALIRAEVPALEAWLRAQPQQVIRYHGLWPQLLLVCRCFLEHPRPQLYARALSVPVDTKFIERHTGILTRLLRQILPPLAIREDGRTFAQRFGLRESETLIRIRLLDDQFFKRYGLPLTDLSLPLSELARLEVLRGQRCLIVENLLTFQALPSSFPETIVIFGGGFQVTLLEAVTWLKESPLFYWGDLDAQGFQILSALRSSFPKVTAVMMDEETLARFAAFQVQGTPCSVRQLPALSAAEQALLTKLAEENIRLEQERIDWTYACQRLQEQLRP</sequence>
<protein>
    <recommendedName>
        <fullName evidence="5">Wadjet protein JetD C-terminal domain-containing protein</fullName>
    </recommendedName>
</protein>
<dbReference type="Pfam" id="PF11795">
    <property type="entry name" value="DUF3322"/>
    <property type="match status" value="1"/>
</dbReference>
<dbReference type="AlphaFoldDB" id="A0A328VEK9"/>
<name>A0A328VEK9_9CHLR</name>
<feature type="domain" description="DUF3322" evidence="2">
    <location>
        <begin position="7"/>
        <end position="182"/>
    </location>
</feature>
<dbReference type="Pfam" id="PF09983">
    <property type="entry name" value="JetD_C"/>
    <property type="match status" value="1"/>
</dbReference>
<dbReference type="RefSeq" id="WP_112425484.1">
    <property type="nucleotide sequence ID" value="NZ_MCIF01000002.1"/>
</dbReference>
<dbReference type="InterPro" id="IPR024537">
    <property type="entry name" value="DUF3322"/>
</dbReference>
<evidence type="ECO:0000313" key="4">
    <source>
        <dbReference type="Proteomes" id="UP000248706"/>
    </source>
</evidence>
<feature type="domain" description="Wadjet protein JetD C-terminal" evidence="1">
    <location>
        <begin position="202"/>
        <end position="376"/>
    </location>
</feature>
<proteinExistence type="predicted"/>
<evidence type="ECO:0000259" key="1">
    <source>
        <dbReference type="Pfam" id="PF09983"/>
    </source>
</evidence>
<dbReference type="OrthoDB" id="322908at2"/>